<gene>
    <name evidence="2" type="ORF">T552_04052</name>
</gene>
<keyword evidence="3" id="KW-1185">Reference proteome</keyword>
<evidence type="ECO:0000313" key="2">
    <source>
        <dbReference type="EMBL" id="KTW31438.1"/>
    </source>
</evidence>
<proteinExistence type="predicted"/>
<dbReference type="EMBL" id="LFVZ01000001">
    <property type="protein sequence ID" value="KTW31438.1"/>
    <property type="molecule type" value="Genomic_DNA"/>
</dbReference>
<accession>A0A0W4ZSU6</accession>
<dbReference type="PANTHER" id="PTHR35870:SF6">
    <property type="entry name" value="MGS207 PROTEIN"/>
    <property type="match status" value="1"/>
</dbReference>
<organism evidence="2 3">
    <name type="scientific">Pneumocystis carinii (strain B80)</name>
    <name type="common">Rat pneumocystis pneumonia agent</name>
    <name type="synonym">Pneumocystis carinii f. sp. carinii</name>
    <dbReference type="NCBI Taxonomy" id="1408658"/>
    <lineage>
        <taxon>Eukaryota</taxon>
        <taxon>Fungi</taxon>
        <taxon>Dikarya</taxon>
        <taxon>Ascomycota</taxon>
        <taxon>Taphrinomycotina</taxon>
        <taxon>Pneumocystomycetes</taxon>
        <taxon>Pneumocystaceae</taxon>
        <taxon>Pneumocystis</taxon>
    </lineage>
</organism>
<dbReference type="AlphaFoldDB" id="A0A0W4ZSU6"/>
<dbReference type="InterPro" id="IPR025337">
    <property type="entry name" value="Questin_oxidase-like"/>
</dbReference>
<dbReference type="Pfam" id="PF14027">
    <property type="entry name" value="Questin_oxidase"/>
    <property type="match status" value="1"/>
</dbReference>
<keyword evidence="1" id="KW-0560">Oxidoreductase</keyword>
<name>A0A0W4ZSU6_PNEC8</name>
<sequence length="354" mass="40938">MPTTLPTHPDSARHTLEYLIRANHTNISVIHQSGTPNMFLQHIPILYLLNTSSKHLLAVYDQIISDDCPWKPSPSVITQSDWQMFFGNLSYAEAYKHYFDDELIHMNRDHLKTVQFYVQNILIPSLLQGDMYSTIHLGLSFILKNREMMSEALVSMCLNIHKPPLLDQEINIHEWKHGTCSLQDLLSKVAEKERIKKETNHSDSFTEEKSLYISQYVSKWDVQDSCKSLKEIQKTALLLAITTPESILLPFLSFFNALQTLFILSQNKVLSESLIRTSLQAILFHLILNYISLNTPCIDSNKLDHYPLVDMNIIKNDPKLIFFDTEKLIAIYYLDKMKESSFEEKAISAIYHSK</sequence>
<dbReference type="OrthoDB" id="10265971at2759"/>
<evidence type="ECO:0000256" key="1">
    <source>
        <dbReference type="ARBA" id="ARBA00023002"/>
    </source>
</evidence>
<dbReference type="GO" id="GO:0016491">
    <property type="term" value="F:oxidoreductase activity"/>
    <property type="evidence" value="ECO:0007669"/>
    <property type="project" value="UniProtKB-KW"/>
</dbReference>
<comment type="caution">
    <text evidence="2">The sequence shown here is derived from an EMBL/GenBank/DDBJ whole genome shotgun (WGS) entry which is preliminary data.</text>
</comment>
<reference evidence="3" key="1">
    <citation type="journal article" date="2016" name="Nat. Commun.">
        <title>Genome analysis of three Pneumocystis species reveals adaptation mechanisms to life exclusively in mammalian hosts.</title>
        <authorList>
            <person name="Ma L."/>
            <person name="Chen Z."/>
            <person name="Huang D.W."/>
            <person name="Kutty G."/>
            <person name="Ishihara M."/>
            <person name="Wang H."/>
            <person name="Abouelleil A."/>
            <person name="Bishop L."/>
            <person name="Davey E."/>
            <person name="Deng R."/>
            <person name="Deng X."/>
            <person name="Fan L."/>
            <person name="Fantoni G."/>
            <person name="Fitzgerald M."/>
            <person name="Gogineni E."/>
            <person name="Goldberg J.M."/>
            <person name="Handley G."/>
            <person name="Hu X."/>
            <person name="Huber C."/>
            <person name="Jiao X."/>
            <person name="Jones K."/>
            <person name="Levin J.Z."/>
            <person name="Liu Y."/>
            <person name="Macdonald P."/>
            <person name="Melnikov A."/>
            <person name="Raley C."/>
            <person name="Sassi M."/>
            <person name="Sherman B.T."/>
            <person name="Song X."/>
            <person name="Sykes S."/>
            <person name="Tran B."/>
            <person name="Walsh L."/>
            <person name="Xia Y."/>
            <person name="Yang J."/>
            <person name="Young S."/>
            <person name="Zeng Q."/>
            <person name="Zheng X."/>
            <person name="Stephens R."/>
            <person name="Nusbaum C."/>
            <person name="Birren B.W."/>
            <person name="Azadi P."/>
            <person name="Lempicki R.A."/>
            <person name="Cuomo C.A."/>
            <person name="Kovacs J.A."/>
        </authorList>
    </citation>
    <scope>NUCLEOTIDE SEQUENCE [LARGE SCALE GENOMIC DNA]</scope>
    <source>
        <strain evidence="3">B80</strain>
    </source>
</reference>
<evidence type="ECO:0000313" key="3">
    <source>
        <dbReference type="Proteomes" id="UP000054454"/>
    </source>
</evidence>
<protein>
    <submittedName>
        <fullName evidence="2">Uncharacterized protein</fullName>
    </submittedName>
</protein>
<dbReference type="VEuPathDB" id="FungiDB:T552_04052"/>
<dbReference type="PANTHER" id="PTHR35870">
    <property type="entry name" value="PROTEIN, PUTATIVE (AFU_ORTHOLOGUE AFUA_5G03330)-RELATED"/>
    <property type="match status" value="1"/>
</dbReference>
<dbReference type="Proteomes" id="UP000054454">
    <property type="component" value="Unassembled WGS sequence"/>
</dbReference>
<dbReference type="RefSeq" id="XP_018227554.1">
    <property type="nucleotide sequence ID" value="XM_018372103.1"/>
</dbReference>
<dbReference type="GeneID" id="28938306"/>